<name>A0ABM7YGB0_9BURK</name>
<dbReference type="RefSeq" id="WP_251971592.1">
    <property type="nucleotide sequence ID" value="NZ_AP025730.1"/>
</dbReference>
<evidence type="ECO:0000313" key="1">
    <source>
        <dbReference type="EMBL" id="BDI03298.1"/>
    </source>
</evidence>
<proteinExistence type="predicted"/>
<organism evidence="1 2">
    <name type="scientific">Sphaerotilus microaerophilus</name>
    <dbReference type="NCBI Taxonomy" id="2914710"/>
    <lineage>
        <taxon>Bacteria</taxon>
        <taxon>Pseudomonadati</taxon>
        <taxon>Pseudomonadota</taxon>
        <taxon>Betaproteobacteria</taxon>
        <taxon>Burkholderiales</taxon>
        <taxon>Sphaerotilaceae</taxon>
        <taxon>Sphaerotilus</taxon>
    </lineage>
</organism>
<gene>
    <name evidence="1" type="ORF">CATMQ487_02680</name>
</gene>
<keyword evidence="2" id="KW-1185">Reference proteome</keyword>
<dbReference type="EMBL" id="AP025730">
    <property type="protein sequence ID" value="BDI03298.1"/>
    <property type="molecule type" value="Genomic_DNA"/>
</dbReference>
<reference evidence="1" key="1">
    <citation type="submission" date="2022-04" db="EMBL/GenBank/DDBJ databases">
        <title>Whole genome sequence of Sphaerotilus sp. FB-5.</title>
        <authorList>
            <person name="Takeda M."/>
            <person name="Narihara S."/>
            <person name="Akimoto M."/>
            <person name="Akimoto R."/>
            <person name="Nishiyashiki S."/>
            <person name="Murakami T."/>
        </authorList>
    </citation>
    <scope>NUCLEOTIDE SEQUENCE</scope>
    <source>
        <strain evidence="1">FB-5</strain>
    </source>
</reference>
<accession>A0ABM7YGB0</accession>
<evidence type="ECO:0000313" key="2">
    <source>
        <dbReference type="Proteomes" id="UP001057498"/>
    </source>
</evidence>
<dbReference type="Proteomes" id="UP001057498">
    <property type="component" value="Chromosome"/>
</dbReference>
<protein>
    <submittedName>
        <fullName evidence="1">Uncharacterized protein</fullName>
    </submittedName>
</protein>
<sequence length="146" mass="15856">MAASTRWEVLLAALVLGIGALVLGLPWALYALGLQAVEGRPEPPQRIAALAVQQQVWQRAGSAGPPEAVALDPVTYLLSASVQARPPDIVAFAWRVASDHSREHLQRDAGPLRRHLAGAALTIWLTRHWSVEQLLTRVAELERPVS</sequence>